<accession>A0ABP0IMN8</accession>
<name>A0ABP0IMN8_9DINO</name>
<keyword evidence="3" id="KW-1185">Reference proteome</keyword>
<evidence type="ECO:0000313" key="2">
    <source>
        <dbReference type="EMBL" id="CAK9002679.1"/>
    </source>
</evidence>
<evidence type="ECO:0000313" key="1">
    <source>
        <dbReference type="EMBL" id="CAK9002632.1"/>
    </source>
</evidence>
<proteinExistence type="predicted"/>
<sequence>MAAMMAWAPILIFMLPLKVIAMRGTQDGLRHHDRVFSKCRSAKCSDQTYTLNGDIGEKIRYQDCQVKENQPFNNMYGEKMCEETCTVQFNEEPKTVKVWRKKWAGTAVLPASKGRKRHLSRPLLH</sequence>
<protein>
    <submittedName>
        <fullName evidence="2">Uncharacterized protein</fullName>
    </submittedName>
</protein>
<comment type="caution">
    <text evidence="2">The sequence shown here is derived from an EMBL/GenBank/DDBJ whole genome shotgun (WGS) entry which is preliminary data.</text>
</comment>
<reference evidence="2 3" key="1">
    <citation type="submission" date="2024-02" db="EMBL/GenBank/DDBJ databases">
        <authorList>
            <person name="Chen Y."/>
            <person name="Shah S."/>
            <person name="Dougan E. K."/>
            <person name="Thang M."/>
            <person name="Chan C."/>
        </authorList>
    </citation>
    <scope>NUCLEOTIDE SEQUENCE [LARGE SCALE GENOMIC DNA]</scope>
</reference>
<dbReference type="Proteomes" id="UP001642484">
    <property type="component" value="Unassembled WGS sequence"/>
</dbReference>
<dbReference type="EMBL" id="CAXAMN010003058">
    <property type="protein sequence ID" value="CAK9002632.1"/>
    <property type="molecule type" value="Genomic_DNA"/>
</dbReference>
<gene>
    <name evidence="1" type="ORF">CCMP2556_LOCUS6937</name>
    <name evidence="2" type="ORF">CCMP2556_LOCUS6965</name>
</gene>
<dbReference type="EMBL" id="CAXAMN010003069">
    <property type="protein sequence ID" value="CAK9002679.1"/>
    <property type="molecule type" value="Genomic_DNA"/>
</dbReference>
<evidence type="ECO:0000313" key="3">
    <source>
        <dbReference type="Proteomes" id="UP001642484"/>
    </source>
</evidence>
<organism evidence="2 3">
    <name type="scientific">Durusdinium trenchii</name>
    <dbReference type="NCBI Taxonomy" id="1381693"/>
    <lineage>
        <taxon>Eukaryota</taxon>
        <taxon>Sar</taxon>
        <taxon>Alveolata</taxon>
        <taxon>Dinophyceae</taxon>
        <taxon>Suessiales</taxon>
        <taxon>Symbiodiniaceae</taxon>
        <taxon>Durusdinium</taxon>
    </lineage>
</organism>